<dbReference type="EMBL" id="JAEDAK010000003">
    <property type="protein sequence ID" value="MBH9576513.1"/>
    <property type="molecule type" value="Genomic_DNA"/>
</dbReference>
<keyword evidence="2" id="KW-1185">Reference proteome</keyword>
<comment type="caution">
    <text evidence="1">The sequence shown here is derived from an EMBL/GenBank/DDBJ whole genome shotgun (WGS) entry which is preliminary data.</text>
</comment>
<name>A0A931NGB2_9BURK</name>
<dbReference type="Proteomes" id="UP000613266">
    <property type="component" value="Unassembled WGS sequence"/>
</dbReference>
<gene>
    <name evidence="1" type="ORF">I7X39_06320</name>
</gene>
<sequence length="281" mass="30966">MNVDAPRWEQLRAPSANEAIINGTQFYLDKRPSATHTYYATQFIESQDRLMVVASPGISGALFPPAPPNFAYTGSARSFSFNLATGDWDDPDHVAPYPGQGDFTACLCVKHPVTDDLYYSRNYAEGWYRWTAATRRWDRLSSASRSPWYCGAAIDPVRNRMLTVGGYSPTAPQVLSLEGVNLGVRFGGLGAEALTVSGYPAVVYDDVLDRFLCLFNGPDGRIKLLSVHPQTWEVSKIELQGSEPMARPNGLLNAPQYVPELRGVVLTNSYTGNALFLRTSL</sequence>
<accession>A0A931NGB2</accession>
<dbReference type="RefSeq" id="WP_198110125.1">
    <property type="nucleotide sequence ID" value="NZ_JAEDAK010000003.1"/>
</dbReference>
<dbReference type="AlphaFoldDB" id="A0A931NGB2"/>
<organism evidence="1 2">
    <name type="scientific">Inhella proteolytica</name>
    <dbReference type="NCBI Taxonomy" id="2795029"/>
    <lineage>
        <taxon>Bacteria</taxon>
        <taxon>Pseudomonadati</taxon>
        <taxon>Pseudomonadota</taxon>
        <taxon>Betaproteobacteria</taxon>
        <taxon>Burkholderiales</taxon>
        <taxon>Sphaerotilaceae</taxon>
        <taxon>Inhella</taxon>
    </lineage>
</organism>
<protein>
    <submittedName>
        <fullName evidence="1">Uncharacterized protein</fullName>
    </submittedName>
</protein>
<proteinExistence type="predicted"/>
<evidence type="ECO:0000313" key="2">
    <source>
        <dbReference type="Proteomes" id="UP000613266"/>
    </source>
</evidence>
<evidence type="ECO:0000313" key="1">
    <source>
        <dbReference type="EMBL" id="MBH9576513.1"/>
    </source>
</evidence>
<reference evidence="1" key="1">
    <citation type="submission" date="2020-12" db="EMBL/GenBank/DDBJ databases">
        <title>The genome sequence of Inhella sp. 1Y17.</title>
        <authorList>
            <person name="Liu Y."/>
        </authorList>
    </citation>
    <scope>NUCLEOTIDE SEQUENCE</scope>
    <source>
        <strain evidence="1">1Y17</strain>
    </source>
</reference>